<organism evidence="5 6">
    <name type="scientific">Nocardioides panacis</name>
    <dbReference type="NCBI Taxonomy" id="2849501"/>
    <lineage>
        <taxon>Bacteria</taxon>
        <taxon>Bacillati</taxon>
        <taxon>Actinomycetota</taxon>
        <taxon>Actinomycetes</taxon>
        <taxon>Propionibacteriales</taxon>
        <taxon>Nocardioidaceae</taxon>
        <taxon>Nocardioides</taxon>
    </lineage>
</organism>
<feature type="transmembrane region" description="Helical" evidence="3">
    <location>
        <begin position="303"/>
        <end position="321"/>
    </location>
</feature>
<keyword evidence="3" id="KW-0472">Membrane</keyword>
<evidence type="ECO:0000313" key="5">
    <source>
        <dbReference type="EMBL" id="QWZ08328.1"/>
    </source>
</evidence>
<dbReference type="Pfam" id="PF00884">
    <property type="entry name" value="Sulfatase"/>
    <property type="match status" value="1"/>
</dbReference>
<evidence type="ECO:0000259" key="4">
    <source>
        <dbReference type="Pfam" id="PF00884"/>
    </source>
</evidence>
<keyword evidence="3" id="KW-0812">Transmembrane</keyword>
<feature type="region of interest" description="Disordered" evidence="2">
    <location>
        <begin position="186"/>
        <end position="221"/>
    </location>
</feature>
<dbReference type="PROSITE" id="PS00379">
    <property type="entry name" value="CDP_ALCOHOL_P_TRANSF"/>
    <property type="match status" value="1"/>
</dbReference>
<keyword evidence="3" id="KW-1133">Transmembrane helix</keyword>
<dbReference type="Proteomes" id="UP000683575">
    <property type="component" value="Chromosome"/>
</dbReference>
<feature type="transmembrane region" description="Helical" evidence="3">
    <location>
        <begin position="132"/>
        <end position="156"/>
    </location>
</feature>
<feature type="transmembrane region" description="Helical" evidence="3">
    <location>
        <begin position="38"/>
        <end position="56"/>
    </location>
</feature>
<keyword evidence="6" id="KW-1185">Reference proteome</keyword>
<sequence length="779" mass="82370">MNGGRVPMVQRGPMLGLLAQLSVLAGLAATVGLGAPGWAVGLACGSVTAGALTVALPAHGLDRLGPADRVTLTRAVLVGGVAALVAAHPAPVALLVGLAAVALVLDRVDGEVARRTGSVSGFGAAFDMEVDAFLVLVLSVYVARTAGAWVLLIGLARYALWVAGRFAPWLREPVPTRPWAKVVAAVQGGGADRGRGRPAPRRGGGDRSRAGPGPAHRVLRPPGPLAPAAPGACPGPGRGADVRAAGRTATGVLTGLALALVWVALVVPDQLALLTPSAAVRIPLEVVLLGLLVLVVPWRAARVVLVLLGVLLGLLTVVKVLDMGFYASLNRPFDSVIDWRYLGSAVGLVDDSVGRPAAVAAVVLAALAVLALLVVMPLALLRLARVATRHRQGTLRGVVALGTAWVLCAVLGVHAAQGADVASTSTSTYAIGQVRRIPSELRDQRAFARAAQADPLRRTPGSRLLTGLRGKDVLFVFVESYGRVAVQDSSMAPGVDRVLADGTRRLDAAGFGSRSAFLTSPTFGAISWLAHSTLQSGLWVDSQQRYDALVTSPRFTLSQAFGRAGWRTVSDVPADTHDWPQGAFYHYDRLYDSRNVGYRGPRFGYPTMPDQYTLDAFHRLELARQHRRPVMAEIDLISSHAPWSRTPHLIDQAAVGDGSVFDGMPETLPSETQVWRSPERVRAAYGQSIEYSLSAIVSYLEHYGDDRTVLVFLGDHQPAPVVSGAGADHDVPVTVVAKDPAVLHRIDSWHWQPGLHPSPAAPVWRMDAFRDRFLSAFGP</sequence>
<dbReference type="RefSeq" id="WP_216939835.1">
    <property type="nucleotide sequence ID" value="NZ_CP077062.1"/>
</dbReference>
<dbReference type="Pfam" id="PF01066">
    <property type="entry name" value="CDP-OH_P_transf"/>
    <property type="match status" value="1"/>
</dbReference>
<evidence type="ECO:0000256" key="2">
    <source>
        <dbReference type="SAM" id="MobiDB-lite"/>
    </source>
</evidence>
<evidence type="ECO:0000256" key="3">
    <source>
        <dbReference type="SAM" id="Phobius"/>
    </source>
</evidence>
<dbReference type="AlphaFoldDB" id="A0A975SZY1"/>
<keyword evidence="1" id="KW-0808">Transferase</keyword>
<feature type="transmembrane region" description="Helical" evidence="3">
    <location>
        <begin position="393"/>
        <end position="416"/>
    </location>
</feature>
<reference evidence="5" key="1">
    <citation type="submission" date="2021-06" db="EMBL/GenBank/DDBJ databases">
        <title>Complete genome sequence of Nocardioides sp. G188.</title>
        <authorList>
            <person name="Im W.-T."/>
        </authorList>
    </citation>
    <scope>NUCLEOTIDE SEQUENCE</scope>
    <source>
        <strain evidence="5">G188</strain>
    </source>
</reference>
<accession>A0A975SZY1</accession>
<dbReference type="KEGG" id="nps:KRR39_00025"/>
<gene>
    <name evidence="5" type="ORF">KRR39_00025</name>
</gene>
<name>A0A975SZY1_9ACTN</name>
<dbReference type="InterPro" id="IPR000917">
    <property type="entry name" value="Sulfatase_N"/>
</dbReference>
<feature type="transmembrane region" description="Helical" evidence="3">
    <location>
        <begin position="76"/>
        <end position="105"/>
    </location>
</feature>
<dbReference type="InterPro" id="IPR000462">
    <property type="entry name" value="CDP-OH_P_trans"/>
</dbReference>
<evidence type="ECO:0000256" key="1">
    <source>
        <dbReference type="RuleBase" id="RU003750"/>
    </source>
</evidence>
<proteinExistence type="inferred from homology"/>
<dbReference type="GO" id="GO:0008654">
    <property type="term" value="P:phospholipid biosynthetic process"/>
    <property type="evidence" value="ECO:0007669"/>
    <property type="project" value="InterPro"/>
</dbReference>
<protein>
    <submittedName>
        <fullName evidence="5">CDP-alcohol phosphatidyltransferase family protein</fullName>
    </submittedName>
</protein>
<feature type="transmembrane region" description="Helical" evidence="3">
    <location>
        <begin position="248"/>
        <end position="266"/>
    </location>
</feature>
<dbReference type="EMBL" id="CP077062">
    <property type="protein sequence ID" value="QWZ08328.1"/>
    <property type="molecule type" value="Genomic_DNA"/>
</dbReference>
<feature type="transmembrane region" description="Helical" evidence="3">
    <location>
        <begin position="357"/>
        <end position="381"/>
    </location>
</feature>
<feature type="transmembrane region" description="Helical" evidence="3">
    <location>
        <begin position="278"/>
        <end position="296"/>
    </location>
</feature>
<comment type="similarity">
    <text evidence="1">Belongs to the CDP-alcohol phosphatidyltransferase class-I family.</text>
</comment>
<dbReference type="GO" id="GO:0016020">
    <property type="term" value="C:membrane"/>
    <property type="evidence" value="ECO:0007669"/>
    <property type="project" value="InterPro"/>
</dbReference>
<evidence type="ECO:0000313" key="6">
    <source>
        <dbReference type="Proteomes" id="UP000683575"/>
    </source>
</evidence>
<feature type="domain" description="Sulfatase N-terminal" evidence="4">
    <location>
        <begin position="548"/>
        <end position="720"/>
    </location>
</feature>
<dbReference type="GO" id="GO:0016780">
    <property type="term" value="F:phosphotransferase activity, for other substituted phosphate groups"/>
    <property type="evidence" value="ECO:0007669"/>
    <property type="project" value="InterPro"/>
</dbReference>
<dbReference type="InterPro" id="IPR048254">
    <property type="entry name" value="CDP_ALCOHOL_P_TRANSF_CS"/>
</dbReference>